<organism evidence="2 3">
    <name type="scientific">Streptomyces silvensis</name>
    <dbReference type="NCBI Taxonomy" id="1765722"/>
    <lineage>
        <taxon>Bacteria</taxon>
        <taxon>Bacillati</taxon>
        <taxon>Actinomycetota</taxon>
        <taxon>Actinomycetes</taxon>
        <taxon>Kitasatosporales</taxon>
        <taxon>Streptomycetaceae</taxon>
        <taxon>Streptomyces</taxon>
    </lineage>
</organism>
<evidence type="ECO:0000313" key="2">
    <source>
        <dbReference type="EMBL" id="KUF16783.1"/>
    </source>
</evidence>
<dbReference type="OrthoDB" id="3469892at2"/>
<evidence type="ECO:0000256" key="1">
    <source>
        <dbReference type="SAM" id="MobiDB-lite"/>
    </source>
</evidence>
<dbReference type="RefSeq" id="WP_058849053.1">
    <property type="nucleotide sequence ID" value="NZ_LOCL01000036.1"/>
</dbReference>
<dbReference type="EMBL" id="LOCL01000036">
    <property type="protein sequence ID" value="KUF16783.1"/>
    <property type="molecule type" value="Genomic_DNA"/>
</dbReference>
<protein>
    <submittedName>
        <fullName evidence="2">Uncharacterized protein</fullName>
    </submittedName>
</protein>
<reference evidence="2 3" key="1">
    <citation type="submission" date="2015-12" db="EMBL/GenBank/DDBJ databases">
        <title>Draft genome sequence of Streptomyces silvensis ATCC 53525, a producer of novel hormone antagonists.</title>
        <authorList>
            <person name="Johnston C.W."/>
            <person name="Li Y."/>
            <person name="Magarvey N.A."/>
        </authorList>
    </citation>
    <scope>NUCLEOTIDE SEQUENCE [LARGE SCALE GENOMIC DNA]</scope>
    <source>
        <strain evidence="2 3">ATCC 53525</strain>
    </source>
</reference>
<keyword evidence="3" id="KW-1185">Reference proteome</keyword>
<gene>
    <name evidence="2" type="ORF">AT728_22945</name>
</gene>
<sequence>MTLSTSAAPTGASADSLEHKQNPGQLNSVQLNIVTLINMERATETQSLNDAMYMMDNSIGGPGQGTNQLETVCKQGQVLNWIVRPIDMDKRLDGTWPPMPKINSIVFLDTEHGDEEDVAERKIFTELKIYGAPDRMRDKFTPVYYYWAGTVLSTAKPGLYRYRLVLELEQERSKEKLYLNTVQHPAIRVLGV</sequence>
<comment type="caution">
    <text evidence="2">The sequence shown here is derived from an EMBL/GenBank/DDBJ whole genome shotgun (WGS) entry which is preliminary data.</text>
</comment>
<feature type="region of interest" description="Disordered" evidence="1">
    <location>
        <begin position="1"/>
        <end position="23"/>
    </location>
</feature>
<proteinExistence type="predicted"/>
<accession>A0A0W7X210</accession>
<evidence type="ECO:0000313" key="3">
    <source>
        <dbReference type="Proteomes" id="UP000054804"/>
    </source>
</evidence>
<dbReference type="AlphaFoldDB" id="A0A0W7X210"/>
<dbReference type="STRING" id="1765722.AT728_22945"/>
<name>A0A0W7X210_9ACTN</name>
<dbReference type="Proteomes" id="UP000054804">
    <property type="component" value="Unassembled WGS sequence"/>
</dbReference>